<reference evidence="8" key="1">
    <citation type="journal article" date="2019" name="Int. J. Syst. Evol. Microbiol.">
        <title>The Global Catalogue of Microorganisms (GCM) 10K type strain sequencing project: providing services to taxonomists for standard genome sequencing and annotation.</title>
        <authorList>
            <consortium name="The Broad Institute Genomics Platform"/>
            <consortium name="The Broad Institute Genome Sequencing Center for Infectious Disease"/>
            <person name="Wu L."/>
            <person name="Ma J."/>
        </authorList>
    </citation>
    <scope>NUCLEOTIDE SEQUENCE [LARGE SCALE GENOMIC DNA]</scope>
    <source>
        <strain evidence="8">JCM 17688</strain>
    </source>
</reference>
<sequence length="596" mass="63542">MRIESTPPTRAHSPSDTLTTRLRALATQEPERELFLRPSASGWDPVTAARFHAQIVAIGKGLMARGVEVGTRIALMSPTRYEWAQLDYANWAIGGSTVAVYESSAPEQVRHILIDSGATILIVDTPATRDRIGSGVPQGVPVLTIDGEGAGVVADLTRAGEPVPDAAYAKRVAQVTAASEATLLYTSGTTGRPKGVVLTHDNLLSEYDAVHVGLSEMAAPGDTTVIFLPFAHIFARVVSVATLHYGIRVAHTADLSDLTGLFAELHPSYVLSVPRVFEKIYNTMAQRAADSGRGRLFQAAVDTAIAWSESADTGRRPIALRAKYLVFDRLVYSRLREVLGGRCRCAVSGGAPLGARLGHFFRGAGVTVYEGYGLSETTAAITCNTPGEQRVGTVGRPLPGQEVAIADDGEVLLRGPVVFSGYWKLPDATAEALADSWFHTGDLGTLDAEGYLSITGRKKEILVTAAGKNVAPAGTEDAIRQNPLVSQAMLVGDRRPFVGALITLDEEAVPGWLAAHGLAASTTVEQLAENADLRAEIDSAVATANTLVSKAEQVRKWRLVTDDFTVENGLLTPTLKLKRNVIMADRAGDVEALYRS</sequence>
<keyword evidence="3" id="KW-0276">Fatty acid metabolism</keyword>
<evidence type="ECO:0000256" key="2">
    <source>
        <dbReference type="ARBA" id="ARBA00022598"/>
    </source>
</evidence>
<evidence type="ECO:0000256" key="4">
    <source>
        <dbReference type="ARBA" id="ARBA00023098"/>
    </source>
</evidence>
<accession>A0ABP8J8L2</accession>
<comment type="caution">
    <text evidence="7">The sequence shown here is derived from an EMBL/GenBank/DDBJ whole genome shotgun (WGS) entry which is preliminary data.</text>
</comment>
<evidence type="ECO:0000256" key="1">
    <source>
        <dbReference type="ARBA" id="ARBA00006432"/>
    </source>
</evidence>
<dbReference type="GO" id="GO:0016874">
    <property type="term" value="F:ligase activity"/>
    <property type="evidence" value="ECO:0007669"/>
    <property type="project" value="UniProtKB-KW"/>
</dbReference>
<keyword evidence="2 7" id="KW-0436">Ligase</keyword>
<organism evidence="7 8">
    <name type="scientific">Tsukamurella soli</name>
    <dbReference type="NCBI Taxonomy" id="644556"/>
    <lineage>
        <taxon>Bacteria</taxon>
        <taxon>Bacillati</taxon>
        <taxon>Actinomycetota</taxon>
        <taxon>Actinomycetes</taxon>
        <taxon>Mycobacteriales</taxon>
        <taxon>Tsukamurellaceae</taxon>
        <taxon>Tsukamurella</taxon>
    </lineage>
</organism>
<feature type="domain" description="AMP-dependent synthetase/ligase" evidence="6">
    <location>
        <begin position="26"/>
        <end position="423"/>
    </location>
</feature>
<protein>
    <recommendedName>
        <fullName evidence="5">Acyl-CoA synthetase</fullName>
    </recommendedName>
</protein>
<dbReference type="InterPro" id="IPR001969">
    <property type="entry name" value="Aspartic_peptidase_AS"/>
</dbReference>
<dbReference type="CDD" id="cd05907">
    <property type="entry name" value="VL_LC_FACS_like"/>
    <property type="match status" value="1"/>
</dbReference>
<dbReference type="EMBL" id="BAABFR010000011">
    <property type="protein sequence ID" value="GAA4386890.1"/>
    <property type="molecule type" value="Genomic_DNA"/>
</dbReference>
<dbReference type="InterPro" id="IPR042099">
    <property type="entry name" value="ANL_N_sf"/>
</dbReference>
<evidence type="ECO:0000256" key="3">
    <source>
        <dbReference type="ARBA" id="ARBA00022832"/>
    </source>
</evidence>
<evidence type="ECO:0000313" key="8">
    <source>
        <dbReference type="Proteomes" id="UP001500635"/>
    </source>
</evidence>
<dbReference type="Pfam" id="PF23562">
    <property type="entry name" value="AMP-binding_C_3"/>
    <property type="match status" value="1"/>
</dbReference>
<gene>
    <name evidence="7" type="ORF">GCM10023147_10670</name>
</gene>
<dbReference type="PANTHER" id="PTHR43272:SF32">
    <property type="entry name" value="AMP-DEPENDENT SYNTHETASE_LIGASE DOMAIN-CONTAINING PROTEIN"/>
    <property type="match status" value="1"/>
</dbReference>
<dbReference type="PROSITE" id="PS00455">
    <property type="entry name" value="AMP_BINDING"/>
    <property type="match status" value="1"/>
</dbReference>
<dbReference type="Gene3D" id="3.40.50.12780">
    <property type="entry name" value="N-terminal domain of ligase-like"/>
    <property type="match status" value="1"/>
</dbReference>
<evidence type="ECO:0000313" key="7">
    <source>
        <dbReference type="EMBL" id="GAA4386890.1"/>
    </source>
</evidence>
<dbReference type="RefSeq" id="WP_344991955.1">
    <property type="nucleotide sequence ID" value="NZ_BAABFR010000011.1"/>
</dbReference>
<keyword evidence="4" id="KW-0443">Lipid metabolism</keyword>
<dbReference type="InterPro" id="IPR020845">
    <property type="entry name" value="AMP-binding_CS"/>
</dbReference>
<dbReference type="PANTHER" id="PTHR43272">
    <property type="entry name" value="LONG-CHAIN-FATTY-ACID--COA LIGASE"/>
    <property type="match status" value="1"/>
</dbReference>
<evidence type="ECO:0000256" key="5">
    <source>
        <dbReference type="ARBA" id="ARBA00032875"/>
    </source>
</evidence>
<dbReference type="PROSITE" id="PS00141">
    <property type="entry name" value="ASP_PROTEASE"/>
    <property type="match status" value="1"/>
</dbReference>
<proteinExistence type="inferred from homology"/>
<dbReference type="InterPro" id="IPR000873">
    <property type="entry name" value="AMP-dep_synth/lig_dom"/>
</dbReference>
<dbReference type="Pfam" id="PF00501">
    <property type="entry name" value="AMP-binding"/>
    <property type="match status" value="1"/>
</dbReference>
<dbReference type="SUPFAM" id="SSF56801">
    <property type="entry name" value="Acetyl-CoA synthetase-like"/>
    <property type="match status" value="1"/>
</dbReference>
<evidence type="ECO:0000259" key="6">
    <source>
        <dbReference type="Pfam" id="PF00501"/>
    </source>
</evidence>
<name>A0ABP8J8L2_9ACTN</name>
<keyword evidence="8" id="KW-1185">Reference proteome</keyword>
<comment type="similarity">
    <text evidence="1">Belongs to the ATP-dependent AMP-binding enzyme family.</text>
</comment>
<dbReference type="Proteomes" id="UP001500635">
    <property type="component" value="Unassembled WGS sequence"/>
</dbReference>